<reference evidence="3" key="1">
    <citation type="journal article" date="2019" name="Int. J. Syst. Evol. Microbiol.">
        <title>The Global Catalogue of Microorganisms (GCM) 10K type strain sequencing project: providing services to taxonomists for standard genome sequencing and annotation.</title>
        <authorList>
            <consortium name="The Broad Institute Genomics Platform"/>
            <consortium name="The Broad Institute Genome Sequencing Center for Infectious Disease"/>
            <person name="Wu L."/>
            <person name="Ma J."/>
        </authorList>
    </citation>
    <scope>NUCLEOTIDE SEQUENCE [LARGE SCALE GENOMIC DNA]</scope>
    <source>
        <strain evidence="3">KCTC 62102</strain>
    </source>
</reference>
<dbReference type="Proteomes" id="UP001595445">
    <property type="component" value="Unassembled WGS sequence"/>
</dbReference>
<feature type="compositionally biased region" description="Polar residues" evidence="1">
    <location>
        <begin position="1"/>
        <end position="10"/>
    </location>
</feature>
<sequence length="44" mass="4309">MSVTPASAQASGAGRDAPVGFPAIRDRLNHLNPVAHAGGIVSAA</sequence>
<proteinExistence type="predicted"/>
<dbReference type="RefSeq" id="WP_277922964.1">
    <property type="nucleotide sequence ID" value="NZ_JAEACP010000011.1"/>
</dbReference>
<comment type="caution">
    <text evidence="2">The sequence shown here is derived from an EMBL/GenBank/DDBJ whole genome shotgun (WGS) entry which is preliminary data.</text>
</comment>
<feature type="region of interest" description="Disordered" evidence="1">
    <location>
        <begin position="1"/>
        <end position="21"/>
    </location>
</feature>
<accession>A0ABV7DRN5</accession>
<name>A0ABV7DRN5_9RHOB</name>
<evidence type="ECO:0000256" key="1">
    <source>
        <dbReference type="SAM" id="MobiDB-lite"/>
    </source>
</evidence>
<keyword evidence="3" id="KW-1185">Reference proteome</keyword>
<dbReference type="EMBL" id="JBHRSM010000010">
    <property type="protein sequence ID" value="MFC3085475.1"/>
    <property type="molecule type" value="Genomic_DNA"/>
</dbReference>
<protein>
    <submittedName>
        <fullName evidence="2">Uncharacterized protein</fullName>
    </submittedName>
</protein>
<evidence type="ECO:0000313" key="3">
    <source>
        <dbReference type="Proteomes" id="UP001595445"/>
    </source>
</evidence>
<organism evidence="2 3">
    <name type="scientific">Tabrizicola soli</name>
    <dbReference type="NCBI Taxonomy" id="2185115"/>
    <lineage>
        <taxon>Bacteria</taxon>
        <taxon>Pseudomonadati</taxon>
        <taxon>Pseudomonadota</taxon>
        <taxon>Alphaproteobacteria</taxon>
        <taxon>Rhodobacterales</taxon>
        <taxon>Paracoccaceae</taxon>
        <taxon>Tabrizicola</taxon>
    </lineage>
</organism>
<gene>
    <name evidence="2" type="ORF">ACFOD6_05370</name>
</gene>
<evidence type="ECO:0000313" key="2">
    <source>
        <dbReference type="EMBL" id="MFC3085475.1"/>
    </source>
</evidence>